<sequence length="289" mass="30197">MTTSTSTTSSFPLAGRTMIMSGGSRGIGLAIAVAAAREGANIVLLAKTDKPDPRLPGTIHTAAAEIEAAGGQALAVVGDVRDEASVAGAVARAVERFGGIDYCVNNASAIALGPTEELPIKRFDLMQQIQLRGTYLLSSACLPHLRRSDNAHILSLSPPLNLAPEWLGAHPAYMLAKYGMSLLTLGWAGEYAEHGVAANCLWPETLIATAAVQNLLGGDDAIAKARTPQIVADAAVAVLRKDARTVTGNTFLDVDVLRAEGITDLSPYGGAGDLEFDIFVDPPQNRDRA</sequence>
<dbReference type="NCBIfam" id="NF006133">
    <property type="entry name" value="PRK08278.1"/>
    <property type="match status" value="1"/>
</dbReference>
<dbReference type="RefSeq" id="WP_378564916.1">
    <property type="nucleotide sequence ID" value="NZ_JBHSDL010000025.1"/>
</dbReference>
<dbReference type="PANTHER" id="PTHR42808">
    <property type="entry name" value="HYDROXYSTEROID DEHYDROGENASE-LIKE PROTEIN 2"/>
    <property type="match status" value="1"/>
</dbReference>
<gene>
    <name evidence="1" type="ORF">ACFO5K_19800</name>
</gene>
<evidence type="ECO:0000313" key="1">
    <source>
        <dbReference type="EMBL" id="MFC4376345.1"/>
    </source>
</evidence>
<comment type="caution">
    <text evidence="1">The sequence shown here is derived from an EMBL/GenBank/DDBJ whole genome shotgun (WGS) entry which is preliminary data.</text>
</comment>
<organism evidence="1 2">
    <name type="scientific">Nocardia halotolerans</name>
    <dbReference type="NCBI Taxonomy" id="1755878"/>
    <lineage>
        <taxon>Bacteria</taxon>
        <taxon>Bacillati</taxon>
        <taxon>Actinomycetota</taxon>
        <taxon>Actinomycetes</taxon>
        <taxon>Mycobacteriales</taxon>
        <taxon>Nocardiaceae</taxon>
        <taxon>Nocardia</taxon>
    </lineage>
</organism>
<dbReference type="InterPro" id="IPR002347">
    <property type="entry name" value="SDR_fam"/>
</dbReference>
<dbReference type="SUPFAM" id="SSF51735">
    <property type="entry name" value="NAD(P)-binding Rossmann-fold domains"/>
    <property type="match status" value="1"/>
</dbReference>
<dbReference type="Pfam" id="PF00106">
    <property type="entry name" value="adh_short"/>
    <property type="match status" value="1"/>
</dbReference>
<protein>
    <submittedName>
        <fullName evidence="1">SDR family oxidoreductase</fullName>
    </submittedName>
</protein>
<accession>A0ABV8VNF9</accession>
<dbReference type="InterPro" id="IPR051935">
    <property type="entry name" value="HSDL2"/>
</dbReference>
<dbReference type="EMBL" id="JBHSDL010000025">
    <property type="protein sequence ID" value="MFC4376345.1"/>
    <property type="molecule type" value="Genomic_DNA"/>
</dbReference>
<dbReference type="PANTHER" id="PTHR42808:SF3">
    <property type="entry name" value="HYDROXYSTEROID DEHYDROGENASE-LIKE PROTEIN 2"/>
    <property type="match status" value="1"/>
</dbReference>
<dbReference type="Proteomes" id="UP001595844">
    <property type="component" value="Unassembled WGS sequence"/>
</dbReference>
<dbReference type="Gene3D" id="3.40.50.720">
    <property type="entry name" value="NAD(P)-binding Rossmann-like Domain"/>
    <property type="match status" value="1"/>
</dbReference>
<name>A0ABV8VNF9_9NOCA</name>
<reference evidence="2" key="1">
    <citation type="journal article" date="2019" name="Int. J. Syst. Evol. Microbiol.">
        <title>The Global Catalogue of Microorganisms (GCM) 10K type strain sequencing project: providing services to taxonomists for standard genome sequencing and annotation.</title>
        <authorList>
            <consortium name="The Broad Institute Genomics Platform"/>
            <consortium name="The Broad Institute Genome Sequencing Center for Infectious Disease"/>
            <person name="Wu L."/>
            <person name="Ma J."/>
        </authorList>
    </citation>
    <scope>NUCLEOTIDE SEQUENCE [LARGE SCALE GENOMIC DNA]</scope>
    <source>
        <strain evidence="2">IBRC-M 10490</strain>
    </source>
</reference>
<evidence type="ECO:0000313" key="2">
    <source>
        <dbReference type="Proteomes" id="UP001595844"/>
    </source>
</evidence>
<dbReference type="InterPro" id="IPR036291">
    <property type="entry name" value="NAD(P)-bd_dom_sf"/>
</dbReference>
<dbReference type="PRINTS" id="PR00081">
    <property type="entry name" value="GDHRDH"/>
</dbReference>
<proteinExistence type="predicted"/>
<keyword evidence="2" id="KW-1185">Reference proteome</keyword>